<evidence type="ECO:0000256" key="1">
    <source>
        <dbReference type="HAMAP-Rule" id="MF_01187"/>
    </source>
</evidence>
<sequence length="67" mass="7536">MAFDKKLLEIVACPVCKGKLIYTEQEEPGLVCRFDRLVYPINDGIPVLLEERATSISLEQLEAIKKG</sequence>
<dbReference type="OrthoDB" id="9812205at2"/>
<reference evidence="2 3" key="1">
    <citation type="submission" date="2016-09" db="EMBL/GenBank/DDBJ databases">
        <title>Alteromonas lipolytica, a new species isolated from sea water.</title>
        <authorList>
            <person name="Wu Y.-H."/>
            <person name="Cheng H."/>
            <person name="Xu X.-W."/>
        </authorList>
    </citation>
    <scope>NUCLEOTIDE SEQUENCE [LARGE SCALE GENOMIC DNA]</scope>
    <source>
        <strain evidence="2 3">JW12</strain>
    </source>
</reference>
<dbReference type="STRING" id="1856405.BFC17_16070"/>
<proteinExistence type="inferred from homology"/>
<dbReference type="Gene3D" id="2.20.25.10">
    <property type="match status" value="1"/>
</dbReference>
<dbReference type="AlphaFoldDB" id="A0A1E8FH48"/>
<evidence type="ECO:0000313" key="2">
    <source>
        <dbReference type="EMBL" id="OFI35066.1"/>
    </source>
</evidence>
<accession>A0A1E8FH48</accession>
<gene>
    <name evidence="2" type="ORF">BFC17_16070</name>
</gene>
<dbReference type="Pfam" id="PF03966">
    <property type="entry name" value="Trm112p"/>
    <property type="match status" value="1"/>
</dbReference>
<dbReference type="FunFam" id="2.20.25.10:FF:000002">
    <property type="entry name" value="UPF0434 protein YcaR"/>
    <property type="match status" value="1"/>
</dbReference>
<dbReference type="SUPFAM" id="SSF158997">
    <property type="entry name" value="Trm112p-like"/>
    <property type="match status" value="1"/>
</dbReference>
<organism evidence="2 3">
    <name type="scientific">Alteromonas lipolytica</name>
    <dbReference type="NCBI Taxonomy" id="1856405"/>
    <lineage>
        <taxon>Bacteria</taxon>
        <taxon>Pseudomonadati</taxon>
        <taxon>Pseudomonadota</taxon>
        <taxon>Gammaproteobacteria</taxon>
        <taxon>Alteromonadales</taxon>
        <taxon>Alteromonadaceae</taxon>
        <taxon>Alteromonas/Salinimonas group</taxon>
        <taxon>Alteromonas</taxon>
    </lineage>
</organism>
<dbReference type="RefSeq" id="WP_070175984.1">
    <property type="nucleotide sequence ID" value="NZ_BMJR01000001.1"/>
</dbReference>
<dbReference type="HAMAP" id="MF_01187">
    <property type="entry name" value="UPF0434"/>
    <property type="match status" value="1"/>
</dbReference>
<dbReference type="PANTHER" id="PTHR33505:SF4">
    <property type="entry name" value="PROTEIN PREY, MITOCHONDRIAL"/>
    <property type="match status" value="1"/>
</dbReference>
<keyword evidence="3" id="KW-1185">Reference proteome</keyword>
<comment type="similarity">
    <text evidence="1">Belongs to the UPF0434 family.</text>
</comment>
<dbReference type="Proteomes" id="UP000176037">
    <property type="component" value="Unassembled WGS sequence"/>
</dbReference>
<comment type="caution">
    <text evidence="2">The sequence shown here is derived from an EMBL/GenBank/DDBJ whole genome shotgun (WGS) entry which is preliminary data.</text>
</comment>
<dbReference type="PANTHER" id="PTHR33505">
    <property type="entry name" value="ZGC:162634"/>
    <property type="match status" value="1"/>
</dbReference>
<dbReference type="EMBL" id="MJIC01000010">
    <property type="protein sequence ID" value="OFI35066.1"/>
    <property type="molecule type" value="Genomic_DNA"/>
</dbReference>
<name>A0A1E8FH48_9ALTE</name>
<dbReference type="GO" id="GO:0005829">
    <property type="term" value="C:cytosol"/>
    <property type="evidence" value="ECO:0007669"/>
    <property type="project" value="TreeGrafter"/>
</dbReference>
<dbReference type="InterPro" id="IPR005651">
    <property type="entry name" value="Trm112-like"/>
</dbReference>
<protein>
    <recommendedName>
        <fullName evidence="1">UPF0434 protein BFC17_16070</fullName>
    </recommendedName>
</protein>
<evidence type="ECO:0000313" key="3">
    <source>
        <dbReference type="Proteomes" id="UP000176037"/>
    </source>
</evidence>